<dbReference type="AlphaFoldDB" id="A0A812A1T3"/>
<organism evidence="1 2">
    <name type="scientific">Candidatus Argoarchaeum ethanivorans</name>
    <dbReference type="NCBI Taxonomy" id="2608793"/>
    <lineage>
        <taxon>Archaea</taxon>
        <taxon>Methanobacteriati</taxon>
        <taxon>Methanobacteriota</taxon>
        <taxon>Stenosarchaea group</taxon>
        <taxon>Methanomicrobia</taxon>
        <taxon>Methanosarcinales</taxon>
        <taxon>Methanosarcinales incertae sedis</taxon>
        <taxon>GOM Arc I cluster</taxon>
        <taxon>Candidatus Argoarchaeum</taxon>
    </lineage>
</organism>
<evidence type="ECO:0000313" key="2">
    <source>
        <dbReference type="Proteomes" id="UP000614580"/>
    </source>
</evidence>
<gene>
    <name evidence="1" type="ORF">DNFNHJIP_00165</name>
</gene>
<dbReference type="Proteomes" id="UP000614580">
    <property type="component" value="Unassembled WGS sequence"/>
</dbReference>
<evidence type="ECO:0000313" key="1">
    <source>
        <dbReference type="EMBL" id="CAD7766765.1"/>
    </source>
</evidence>
<comment type="caution">
    <text evidence="1">The sequence shown here is derived from an EMBL/GenBank/DDBJ whole genome shotgun (WGS) entry which is preliminary data.</text>
</comment>
<reference evidence="1" key="1">
    <citation type="submission" date="2020-12" db="EMBL/GenBank/DDBJ databases">
        <authorList>
            <person name="Hahn C.J."/>
            <person name="Laso-Perez R."/>
            <person name="Vulcano F."/>
            <person name="Vaziourakis K.-M."/>
            <person name="Stokke R."/>
            <person name="Steen I.H."/>
            <person name="Teske A."/>
            <person name="Boetius A."/>
            <person name="Liebeke M."/>
            <person name="Amann R."/>
            <person name="Knittel K."/>
        </authorList>
    </citation>
    <scope>NUCLEOTIDE SEQUENCE</scope>
    <source>
        <strain evidence="1">Gfbio:c6db26ca-90af-429b-aeed-0e3e8aed0b5e:GoM-Arc1_AMV-AAA_792_C10</strain>
    </source>
</reference>
<sequence>MDNEVRWLIEEIMQLLQKMSDEDIKNYQKEVGDTRHVYRTQLIKNCKLYQAS</sequence>
<dbReference type="EMBL" id="CAJHZY010000012">
    <property type="protein sequence ID" value="CAD7766765.1"/>
    <property type="molecule type" value="Genomic_DNA"/>
</dbReference>
<name>A0A812A1T3_9EURY</name>
<proteinExistence type="predicted"/>
<accession>A0A812A1T3</accession>
<protein>
    <submittedName>
        <fullName evidence="1">Uncharacterized protein</fullName>
    </submittedName>
</protein>